<evidence type="ECO:0000313" key="4">
    <source>
        <dbReference type="Proteomes" id="UP000198539"/>
    </source>
</evidence>
<keyword evidence="2" id="KW-0732">Signal</keyword>
<protein>
    <recommendedName>
        <fullName evidence="5">D-galactarate dehydratase</fullName>
    </recommendedName>
</protein>
<name>A0A1H3CDS7_9RHOB</name>
<evidence type="ECO:0000256" key="2">
    <source>
        <dbReference type="SAM" id="SignalP"/>
    </source>
</evidence>
<proteinExistence type="predicted"/>
<dbReference type="PROSITE" id="PS51257">
    <property type="entry name" value="PROKAR_LIPOPROTEIN"/>
    <property type="match status" value="1"/>
</dbReference>
<evidence type="ECO:0000313" key="3">
    <source>
        <dbReference type="EMBL" id="SDX52058.1"/>
    </source>
</evidence>
<dbReference type="EMBL" id="FNOM01000009">
    <property type="protein sequence ID" value="SDX52058.1"/>
    <property type="molecule type" value="Genomic_DNA"/>
</dbReference>
<evidence type="ECO:0000256" key="1">
    <source>
        <dbReference type="SAM" id="MobiDB-lite"/>
    </source>
</evidence>
<reference evidence="3 4" key="1">
    <citation type="submission" date="2016-10" db="EMBL/GenBank/DDBJ databases">
        <authorList>
            <person name="de Groot N.N."/>
        </authorList>
    </citation>
    <scope>NUCLEOTIDE SEQUENCE [LARGE SCALE GENOMIC DNA]</scope>
    <source>
        <strain evidence="3 4">CGMCC 1.8894</strain>
    </source>
</reference>
<keyword evidence="4" id="KW-1185">Reference proteome</keyword>
<feature type="signal peptide" evidence="2">
    <location>
        <begin position="1"/>
        <end position="17"/>
    </location>
</feature>
<gene>
    <name evidence="3" type="ORF">SAMN04488238_109120</name>
</gene>
<evidence type="ECO:0008006" key="5">
    <source>
        <dbReference type="Google" id="ProtNLM"/>
    </source>
</evidence>
<organism evidence="3 4">
    <name type="scientific">Roseicitreum antarcticum</name>
    <dbReference type="NCBI Taxonomy" id="564137"/>
    <lineage>
        <taxon>Bacteria</taxon>
        <taxon>Pseudomonadati</taxon>
        <taxon>Pseudomonadota</taxon>
        <taxon>Alphaproteobacteria</taxon>
        <taxon>Rhodobacterales</taxon>
        <taxon>Paracoccaceae</taxon>
        <taxon>Roseicitreum</taxon>
    </lineage>
</organism>
<feature type="compositionally biased region" description="Low complexity" evidence="1">
    <location>
        <begin position="44"/>
        <end position="53"/>
    </location>
</feature>
<dbReference type="STRING" id="564137.SAMN04488238_109120"/>
<feature type="region of interest" description="Disordered" evidence="1">
    <location>
        <begin position="28"/>
        <end position="63"/>
    </location>
</feature>
<accession>A0A1H3CDS7</accession>
<dbReference type="AlphaFoldDB" id="A0A1H3CDS7"/>
<dbReference type="Proteomes" id="UP000198539">
    <property type="component" value="Unassembled WGS sequence"/>
</dbReference>
<dbReference type="RefSeq" id="WP_092891302.1">
    <property type="nucleotide sequence ID" value="NZ_CP061498.1"/>
</dbReference>
<sequence length="168" mass="16958">MKTVFYAPFLLVGLVSACGDSARPAFLQRDGGPQVAVATPGADTPRPQGRPGAAPRPPEGARTAEAFDTTTAAQRAEAVQAAPTSGTALGETVASLGNPAEPGFWLRTGLVQSVTQGRVARADGGAGVTVELRPSGNPAGGGSQLSLAAFRALNLSLTDLHRVEVSAQ</sequence>
<dbReference type="OrthoDB" id="7871639at2"/>
<feature type="chain" id="PRO_5011702188" description="D-galactarate dehydratase" evidence="2">
    <location>
        <begin position="18"/>
        <end position="168"/>
    </location>
</feature>